<sequence>MTGLSSLAERVATMERNEAVGGVIFAIRQSGELAEAAMRRRFSTKGPSQSARVVLVVAGIDRADDDGVDP</sequence>
<dbReference type="RefSeq" id="WP_133288378.1">
    <property type="nucleotide sequence ID" value="NZ_SMSJ01000008.1"/>
</dbReference>
<keyword evidence="2" id="KW-1185">Reference proteome</keyword>
<gene>
    <name evidence="1" type="ORF">E2C06_09615</name>
</gene>
<comment type="caution">
    <text evidence="1">The sequence shown here is derived from an EMBL/GenBank/DDBJ whole genome shotgun (WGS) entry which is preliminary data.</text>
</comment>
<name>A0A4R5QJE8_9PROT</name>
<proteinExistence type="predicted"/>
<organism evidence="1 2">
    <name type="scientific">Dankookia rubra</name>
    <dbReference type="NCBI Taxonomy" id="1442381"/>
    <lineage>
        <taxon>Bacteria</taxon>
        <taxon>Pseudomonadati</taxon>
        <taxon>Pseudomonadota</taxon>
        <taxon>Alphaproteobacteria</taxon>
        <taxon>Acetobacterales</taxon>
        <taxon>Roseomonadaceae</taxon>
        <taxon>Dankookia</taxon>
    </lineage>
</organism>
<protein>
    <submittedName>
        <fullName evidence="1">Uncharacterized protein</fullName>
    </submittedName>
</protein>
<dbReference type="Proteomes" id="UP000295096">
    <property type="component" value="Unassembled WGS sequence"/>
</dbReference>
<dbReference type="EMBL" id="SMSJ01000008">
    <property type="protein sequence ID" value="TDH62929.1"/>
    <property type="molecule type" value="Genomic_DNA"/>
</dbReference>
<evidence type="ECO:0000313" key="1">
    <source>
        <dbReference type="EMBL" id="TDH62929.1"/>
    </source>
</evidence>
<reference evidence="1 2" key="1">
    <citation type="journal article" date="2016" name="J. Microbiol.">
        <title>Dankookia rubra gen. nov., sp. nov., an alphaproteobacterium isolated from sediment of a shallow stream.</title>
        <authorList>
            <person name="Kim W.H."/>
            <person name="Kim D.H."/>
            <person name="Kang K."/>
            <person name="Ahn T.Y."/>
        </authorList>
    </citation>
    <scope>NUCLEOTIDE SEQUENCE [LARGE SCALE GENOMIC DNA]</scope>
    <source>
        <strain evidence="1 2">JCM30602</strain>
    </source>
</reference>
<evidence type="ECO:0000313" key="2">
    <source>
        <dbReference type="Proteomes" id="UP000295096"/>
    </source>
</evidence>
<accession>A0A4R5QJE8</accession>
<dbReference type="AlphaFoldDB" id="A0A4R5QJE8"/>